<evidence type="ECO:0000313" key="3">
    <source>
        <dbReference type="Proteomes" id="UP000008281"/>
    </source>
</evidence>
<dbReference type="InParanoid" id="E3MV49"/>
<dbReference type="EMBL" id="DS268481">
    <property type="protein sequence ID" value="EFP10017.1"/>
    <property type="molecule type" value="Genomic_DNA"/>
</dbReference>
<dbReference type="Proteomes" id="UP000008281">
    <property type="component" value="Unassembled WGS sequence"/>
</dbReference>
<organism evidence="3">
    <name type="scientific">Caenorhabditis remanei</name>
    <name type="common">Caenorhabditis vulgaris</name>
    <dbReference type="NCBI Taxonomy" id="31234"/>
    <lineage>
        <taxon>Eukaryota</taxon>
        <taxon>Metazoa</taxon>
        <taxon>Ecdysozoa</taxon>
        <taxon>Nematoda</taxon>
        <taxon>Chromadorea</taxon>
        <taxon>Rhabditida</taxon>
        <taxon>Rhabditina</taxon>
        <taxon>Rhabditomorpha</taxon>
        <taxon>Rhabditoidea</taxon>
        <taxon>Rhabditidae</taxon>
        <taxon>Peloderinae</taxon>
        <taxon>Caenorhabditis</taxon>
    </lineage>
</organism>
<feature type="region of interest" description="Disordered" evidence="1">
    <location>
        <begin position="202"/>
        <end position="237"/>
    </location>
</feature>
<feature type="compositionally biased region" description="Basic and acidic residues" evidence="1">
    <location>
        <begin position="54"/>
        <end position="64"/>
    </location>
</feature>
<feature type="compositionally biased region" description="Acidic residues" evidence="1">
    <location>
        <begin position="211"/>
        <end position="229"/>
    </location>
</feature>
<dbReference type="AlphaFoldDB" id="E3MV49"/>
<dbReference type="HOGENOM" id="CLU_596183_0_0_1"/>
<proteinExistence type="predicted"/>
<name>E3MV49_CAERE</name>
<sequence length="459" mass="52896">MEKNKLSLLFVLSRVCFVFGQLLIFSLISRVYFIDISVSTLNQTIRLELTMEPPPKKPKQDSQKSSRSHTSLLTAEVTVPTLSTFRPPSINPSNATTASLVSRLNKQDQKIKKLQENGRLKTKKYEEREDLYLDLLQARNLRIKELEKQLKDYIGDGKKKNGAANSDAPEKLDSNKTDKGKGGAMKAMQEAEQTGIAAEKFVEDGNHGNPDEMDDEREEGEFSDESDDEREQHVEKVNQRKMNSLTRMRDPYKTVHRSIWIMGIAIEKCLVTKIGENGVKRTGPGTRLYSKFLGIIEGLDDKNEETMQVGEVYKFQVQDKRSYEQNKDKRLTHLIAVSPADWHLFVSDGVKSMDRDAFQITTTFHLADIKKVNDVYFFLDNILTKVKIHEDDAEKLKNYKENNPSEKIRITAAVKTYQNYMEAYRKDSTRIIFVMTRILKVEKCKTREILFQDNYRVVN</sequence>
<feature type="region of interest" description="Disordered" evidence="1">
    <location>
        <begin position="155"/>
        <end position="186"/>
    </location>
</feature>
<feature type="compositionally biased region" description="Basic and acidic residues" evidence="1">
    <location>
        <begin position="168"/>
        <end position="181"/>
    </location>
</feature>
<keyword evidence="3" id="KW-1185">Reference proteome</keyword>
<reference evidence="2" key="1">
    <citation type="submission" date="2007-07" db="EMBL/GenBank/DDBJ databases">
        <title>PCAP assembly of the Caenorhabditis remanei genome.</title>
        <authorList>
            <consortium name="The Caenorhabditis remanei Sequencing Consortium"/>
            <person name="Wilson R.K."/>
        </authorList>
    </citation>
    <scope>NUCLEOTIDE SEQUENCE [LARGE SCALE GENOMIC DNA]</scope>
    <source>
        <strain evidence="2">PB4641</strain>
    </source>
</reference>
<gene>
    <name evidence="2" type="ORF">CRE_20889</name>
</gene>
<evidence type="ECO:0000313" key="2">
    <source>
        <dbReference type="EMBL" id="EFP10017.1"/>
    </source>
</evidence>
<feature type="region of interest" description="Disordered" evidence="1">
    <location>
        <begin position="51"/>
        <end position="70"/>
    </location>
</feature>
<evidence type="ECO:0000256" key="1">
    <source>
        <dbReference type="SAM" id="MobiDB-lite"/>
    </source>
</evidence>
<accession>E3MV49</accession>
<protein>
    <submittedName>
        <fullName evidence="2">Uncharacterized protein</fullName>
    </submittedName>
</protein>